<dbReference type="NCBIfam" id="NF033679">
    <property type="entry name" value="DNRLRE_dom"/>
    <property type="match status" value="1"/>
</dbReference>
<reference evidence="1 2" key="1">
    <citation type="submission" date="2016-08" db="EMBL/GenBank/DDBJ databases">
        <title>Complete Genome Sequence Of The Indigo Reducing Clostridium isatidis DSM15098.</title>
        <authorList>
            <person name="Little G.T."/>
            <person name="Minton N.P."/>
        </authorList>
    </citation>
    <scope>NUCLEOTIDE SEQUENCE [LARGE SCALE GENOMIC DNA]</scope>
    <source>
        <strain evidence="1 2">DSM 15098</strain>
    </source>
</reference>
<dbReference type="Proteomes" id="UP000264883">
    <property type="component" value="Chromosome"/>
</dbReference>
<protein>
    <submittedName>
        <fullName evidence="1">Uncharacterized protein</fullName>
    </submittedName>
</protein>
<proteinExistence type="predicted"/>
<keyword evidence="2" id="KW-1185">Reference proteome</keyword>
<dbReference type="RefSeq" id="WP_119866488.1">
    <property type="nucleotide sequence ID" value="NZ_CP016786.1"/>
</dbReference>
<accession>A0A343JFQ6</accession>
<evidence type="ECO:0000313" key="2">
    <source>
        <dbReference type="Proteomes" id="UP000264883"/>
    </source>
</evidence>
<evidence type="ECO:0000313" key="1">
    <source>
        <dbReference type="EMBL" id="ASW44364.1"/>
    </source>
</evidence>
<dbReference type="OrthoDB" id="1928775at2"/>
<organism evidence="1 2">
    <name type="scientific">Clostridium isatidis</name>
    <dbReference type="NCBI Taxonomy" id="182773"/>
    <lineage>
        <taxon>Bacteria</taxon>
        <taxon>Bacillati</taxon>
        <taxon>Bacillota</taxon>
        <taxon>Clostridia</taxon>
        <taxon>Eubacteriales</taxon>
        <taxon>Clostridiaceae</taxon>
        <taxon>Clostridium</taxon>
    </lineage>
</organism>
<name>A0A343JFQ6_9CLOT</name>
<dbReference type="EMBL" id="CP016786">
    <property type="protein sequence ID" value="ASW44364.1"/>
    <property type="molecule type" value="Genomic_DNA"/>
</dbReference>
<dbReference type="KEGG" id="cia:BEN51_13260"/>
<gene>
    <name evidence="1" type="ORF">BEN51_13260</name>
</gene>
<sequence>MKTLLIPASKSLTITNKFPWKNFNIDRIKVGYDGNYLYYSYLFFNLSSLPRNIVIYNSKLILYKLDKFYNDKHSKFLISPLKEDFNKYTTYYNPPAYYRHKRIPFYPITSKIAISTDITPIVCDWIINRKNNKGIILYNKSDYITASFTSSKTPYDYLVPLLKINYDIYPIYKHSNSTIKKVKVTGTVAPNSIYYIIINIEITRAGTGKKDNYYVSDEYDNSSNKFSLNINKAYSIPIFPKIKAGDIKKVNLFGSYKGPISIS</sequence>
<dbReference type="AlphaFoldDB" id="A0A343JFQ6"/>